<feature type="domain" description="Response regulatory" evidence="7">
    <location>
        <begin position="3"/>
        <end position="119"/>
    </location>
</feature>
<keyword evidence="2" id="KW-0902">Two-component regulatory system</keyword>
<feature type="modified residue" description="4-aspartylphosphate" evidence="6">
    <location>
        <position position="52"/>
    </location>
</feature>
<dbReference type="InterPro" id="IPR001789">
    <property type="entry name" value="Sig_transdc_resp-reg_receiver"/>
</dbReference>
<reference evidence="8 9" key="1">
    <citation type="journal article" date="2016" name="Nat. Commun.">
        <title>Thousands of microbial genomes shed light on interconnected biogeochemical processes in an aquifer system.</title>
        <authorList>
            <person name="Anantharaman K."/>
            <person name="Brown C.T."/>
            <person name="Hug L.A."/>
            <person name="Sharon I."/>
            <person name="Castelle C.J."/>
            <person name="Probst A.J."/>
            <person name="Thomas B.C."/>
            <person name="Singh A."/>
            <person name="Wilkins M.J."/>
            <person name="Karaoz U."/>
            <person name="Brodie E.L."/>
            <person name="Williams K.H."/>
            <person name="Hubbard S.S."/>
            <person name="Banfield J.F."/>
        </authorList>
    </citation>
    <scope>NUCLEOTIDE SEQUENCE [LARGE SCALE GENOMIC DNA]</scope>
</reference>
<organism evidence="8 9">
    <name type="scientific">Candidatus Yonathbacteria bacterium RIFCSPHIGHO2_02_FULL_44_14</name>
    <dbReference type="NCBI Taxonomy" id="1802724"/>
    <lineage>
        <taxon>Bacteria</taxon>
        <taxon>Candidatus Yonathiibacteriota</taxon>
    </lineage>
</organism>
<gene>
    <name evidence="8" type="ORF">A3D51_01720</name>
</gene>
<sequence length="130" mass="14586">MNHVLIVEDEDFLVRALKDNLVSDGYSVSVAMDGEAAFDELKKKTPSLILLDLLLPKKNGFDVLKEIRQSPEWQLIPVVILSNLGEDSEIKRALELGANDYFVKSQHPIQEVMEKVREYLQGKGSTKGGM</sequence>
<dbReference type="CDD" id="cd17574">
    <property type="entry name" value="REC_OmpR"/>
    <property type="match status" value="1"/>
</dbReference>
<dbReference type="EMBL" id="MHUT01000011">
    <property type="protein sequence ID" value="OHA81050.1"/>
    <property type="molecule type" value="Genomic_DNA"/>
</dbReference>
<proteinExistence type="predicted"/>
<name>A0A1G2S7I0_9BACT</name>
<dbReference type="SMART" id="SM00448">
    <property type="entry name" value="REC"/>
    <property type="match status" value="1"/>
</dbReference>
<evidence type="ECO:0000256" key="4">
    <source>
        <dbReference type="ARBA" id="ARBA00023125"/>
    </source>
</evidence>
<dbReference type="PANTHER" id="PTHR48111">
    <property type="entry name" value="REGULATOR OF RPOS"/>
    <property type="match status" value="1"/>
</dbReference>
<protein>
    <recommendedName>
        <fullName evidence="7">Response regulatory domain-containing protein</fullName>
    </recommendedName>
</protein>
<evidence type="ECO:0000259" key="7">
    <source>
        <dbReference type="PROSITE" id="PS50110"/>
    </source>
</evidence>
<dbReference type="AlphaFoldDB" id="A0A1G2S7I0"/>
<comment type="caution">
    <text evidence="8">The sequence shown here is derived from an EMBL/GenBank/DDBJ whole genome shotgun (WGS) entry which is preliminary data.</text>
</comment>
<dbReference type="GO" id="GO:0000976">
    <property type="term" value="F:transcription cis-regulatory region binding"/>
    <property type="evidence" value="ECO:0007669"/>
    <property type="project" value="TreeGrafter"/>
</dbReference>
<dbReference type="Pfam" id="PF00072">
    <property type="entry name" value="Response_reg"/>
    <property type="match status" value="1"/>
</dbReference>
<keyword evidence="1 6" id="KW-0597">Phosphoprotein</keyword>
<evidence type="ECO:0000256" key="2">
    <source>
        <dbReference type="ARBA" id="ARBA00023012"/>
    </source>
</evidence>
<evidence type="ECO:0000256" key="1">
    <source>
        <dbReference type="ARBA" id="ARBA00022553"/>
    </source>
</evidence>
<dbReference type="PANTHER" id="PTHR48111:SF1">
    <property type="entry name" value="TWO-COMPONENT RESPONSE REGULATOR ORR33"/>
    <property type="match status" value="1"/>
</dbReference>
<dbReference type="GO" id="GO:0000156">
    <property type="term" value="F:phosphorelay response regulator activity"/>
    <property type="evidence" value="ECO:0007669"/>
    <property type="project" value="TreeGrafter"/>
</dbReference>
<dbReference type="GO" id="GO:0032993">
    <property type="term" value="C:protein-DNA complex"/>
    <property type="evidence" value="ECO:0007669"/>
    <property type="project" value="TreeGrafter"/>
</dbReference>
<dbReference type="InterPro" id="IPR039420">
    <property type="entry name" value="WalR-like"/>
</dbReference>
<accession>A0A1G2S7I0</accession>
<evidence type="ECO:0000256" key="5">
    <source>
        <dbReference type="ARBA" id="ARBA00023163"/>
    </source>
</evidence>
<dbReference type="InterPro" id="IPR011006">
    <property type="entry name" value="CheY-like_superfamily"/>
</dbReference>
<keyword evidence="4" id="KW-0238">DNA-binding</keyword>
<keyword evidence="5" id="KW-0804">Transcription</keyword>
<dbReference type="Gene3D" id="3.40.50.2300">
    <property type="match status" value="1"/>
</dbReference>
<evidence type="ECO:0000256" key="6">
    <source>
        <dbReference type="PROSITE-ProRule" id="PRU00169"/>
    </source>
</evidence>
<evidence type="ECO:0000313" key="9">
    <source>
        <dbReference type="Proteomes" id="UP000179118"/>
    </source>
</evidence>
<evidence type="ECO:0000256" key="3">
    <source>
        <dbReference type="ARBA" id="ARBA00023015"/>
    </source>
</evidence>
<evidence type="ECO:0000313" key="8">
    <source>
        <dbReference type="EMBL" id="OHA81050.1"/>
    </source>
</evidence>
<dbReference type="GO" id="GO:0006355">
    <property type="term" value="P:regulation of DNA-templated transcription"/>
    <property type="evidence" value="ECO:0007669"/>
    <property type="project" value="TreeGrafter"/>
</dbReference>
<dbReference type="GO" id="GO:0005829">
    <property type="term" value="C:cytosol"/>
    <property type="evidence" value="ECO:0007669"/>
    <property type="project" value="TreeGrafter"/>
</dbReference>
<dbReference type="Proteomes" id="UP000179118">
    <property type="component" value="Unassembled WGS sequence"/>
</dbReference>
<keyword evidence="3" id="KW-0805">Transcription regulation</keyword>
<dbReference type="PROSITE" id="PS50110">
    <property type="entry name" value="RESPONSE_REGULATORY"/>
    <property type="match status" value="1"/>
</dbReference>
<dbReference type="SUPFAM" id="SSF52172">
    <property type="entry name" value="CheY-like"/>
    <property type="match status" value="1"/>
</dbReference>